<feature type="region of interest" description="Disordered" evidence="1">
    <location>
        <begin position="479"/>
        <end position="515"/>
    </location>
</feature>
<evidence type="ECO:0000256" key="1">
    <source>
        <dbReference type="SAM" id="MobiDB-lite"/>
    </source>
</evidence>
<evidence type="ECO:0000313" key="3">
    <source>
        <dbReference type="Proteomes" id="UP000823046"/>
    </source>
</evidence>
<keyword evidence="3" id="KW-1185">Reference proteome</keyword>
<sequence>YFSRILFNIIRRTSIYIQLADLDALSGKLTDPSCIIKGTESQGVHLVKEKCISEISMVLENIMEELWCHTLPSKSMGSCYDGELEADLYGLEYKKDSVDSLYPFLPFYIRSYFQSRRLVPTLTYICLELVLRLQWLPFPSYSDLRATSAIASLLVHLLRCEGGLEQLTVCVTTFHLLLVGLHTMGCTMVDQTTTFSSERMASSRRSCGYKESLLLTLSHFSSRWRESPPSITGASALPSREDSGIFLKDILSTIENDFPNILHMAGISSCNALMHMYITELLLSLVSTAMTASSVDPEVFYGIRLLVSFSVILLTQDEFGFFLISCGPILAACAEALSSHSVLPLQDVSYCDISMDEANASPINLEMMLAADHYFREEVLKLHESLRIVFGDATLASCHSDEPSLPSPAALLEACKILEDPCALCLLGDPAQQGQSSISMSVFYHEKGPHHHCERLGGCDGAQWVEFLDIFWGDGTPSADISEDRSTSPTEATATPSNGQTSTSSAQRSGSGSASIGEMSGSFFMQGDKPPPLNAPLSSGGIPVLGALRCLFFYIRRCPTLTLFHGIETELSFLDAAAIEGAAAVISSERGDAFSFESGEMLCDQNIFDADLQRCLSSPPSASLCFDELGHPTSTFYDESTRTLQLPMLGQLSTQMQEKLTTLSKGIGTRLCNKQGMQVLLSLLIRSTSAIHPNLQNSSTQEQWLVDGPLLYDWIASSVNAFPLIKTLLALIFSILHAFSLANMEEAVLGYRNADLLNTLIILTVRLLQCEAPLGRSWGVALFDDDAAQGQRILGIRQCLLWICRIFHLWYSQFPDSQGHLLKSLLRLCSVVPAYTMAGMLLVSACQNLDTVLPSYAHSFHLHFGKQRPICTSGIPEETGEICLSARVRPLLECEAYPFATPLFINNPVYLCCEINLRGGPTPPPMQAAALRKRMRGDPPAFDTPTGDRSRLYDELSAPYTRPMAQTRNSMRLGRLTMGNDGNIFSFPMEDPEAVGEGDEMNLWDVFEERTKLGEELCFTDAFTDGLRPRDMSTPIKSIRHRLLKSERICMEDLSHFLGFVVKSALSSSALLHAIAIQAAGLLASHKIPVYSLLFEFLDNRLQKMQEIATETIEEGKTVILSDNFLESKRRRVPTTDRSKALYQIYNLLEFCSNLISCHAQSYCKSYQDLERLVALPCDRLLRIVPETLFLVKHEFPEDFIHQNLRIAAEIVNYYHRLIRERSGLPITHSLSL</sequence>
<comment type="caution">
    <text evidence="2">The sequence shown here is derived from an EMBL/GenBank/DDBJ whole genome shotgun (WGS) entry which is preliminary data.</text>
</comment>
<gene>
    <name evidence="2" type="ORF">IE077_002208</name>
</gene>
<proteinExistence type="predicted"/>
<feature type="non-terminal residue" evidence="2">
    <location>
        <position position="1233"/>
    </location>
</feature>
<feature type="non-terminal residue" evidence="2">
    <location>
        <position position="1"/>
    </location>
</feature>
<feature type="compositionally biased region" description="Low complexity" evidence="1">
    <location>
        <begin position="487"/>
        <end position="515"/>
    </location>
</feature>
<dbReference type="EMBL" id="JADAQX010000201">
    <property type="protein sequence ID" value="KAF8821278.1"/>
    <property type="molecule type" value="Genomic_DNA"/>
</dbReference>
<evidence type="ECO:0000313" key="2">
    <source>
        <dbReference type="EMBL" id="KAF8821278.1"/>
    </source>
</evidence>
<organism evidence="2 3">
    <name type="scientific">Cardiosporidium cionae</name>
    <dbReference type="NCBI Taxonomy" id="476202"/>
    <lineage>
        <taxon>Eukaryota</taxon>
        <taxon>Sar</taxon>
        <taxon>Alveolata</taxon>
        <taxon>Apicomplexa</taxon>
        <taxon>Aconoidasida</taxon>
        <taxon>Nephromycida</taxon>
        <taxon>Cardiosporidium</taxon>
    </lineage>
</organism>
<reference evidence="2 3" key="1">
    <citation type="journal article" date="2020" name="bioRxiv">
        <title>Metabolic contributions of an alphaproteobacterial endosymbiont in the apicomplexan Cardiosporidium cionae.</title>
        <authorList>
            <person name="Hunter E.S."/>
            <person name="Paight C.J."/>
            <person name="Lane C.E."/>
        </authorList>
    </citation>
    <scope>NUCLEOTIDE SEQUENCE [LARGE SCALE GENOMIC DNA]</scope>
    <source>
        <strain evidence="2">ESH_2018</strain>
    </source>
</reference>
<accession>A0ABQ7JB99</accession>
<protein>
    <submittedName>
        <fullName evidence="2">Uncharacterized protein</fullName>
    </submittedName>
</protein>
<dbReference type="Proteomes" id="UP000823046">
    <property type="component" value="Unassembled WGS sequence"/>
</dbReference>
<name>A0ABQ7JB99_9APIC</name>